<sequence length="193" mass="21927">MRERKSKLGKTKIRLEDYHSFLENPYSKDITNEQLNQIIQMNGFIRLHRRPKKELLDALSTVHLITPQRSTLNETVSPYGSSPTIDQVNGDLDALTWQEYPVQSIENINDHHIKSNGGDDLKDTLVNFQINVRRPRSKTGRKRRTKWRVDEGSSNGGAGGGDITGFADLSPLRLCGTPYHQNRRSVSGEEMPD</sequence>
<proteinExistence type="predicted"/>
<evidence type="ECO:0000256" key="1">
    <source>
        <dbReference type="SAM" id="MobiDB-lite"/>
    </source>
</evidence>
<dbReference type="Pfam" id="PF25042">
    <property type="entry name" value="DUF7787"/>
    <property type="match status" value="1"/>
</dbReference>
<comment type="caution">
    <text evidence="3">The sequence shown here is derived from an EMBL/GenBank/DDBJ whole genome shotgun (WGS) entry which is preliminary data.</text>
</comment>
<protein>
    <recommendedName>
        <fullName evidence="2">DUF7787 domain-containing protein</fullName>
    </recommendedName>
</protein>
<keyword evidence="4" id="KW-1185">Reference proteome</keyword>
<reference evidence="3 4" key="1">
    <citation type="journal article" date="2024" name="Plant J.">
        <title>Genome sequences and population genomics reveal climatic adaptation and genomic divergence between two closely related sweetgum species.</title>
        <authorList>
            <person name="Xu W.Q."/>
            <person name="Ren C.Q."/>
            <person name="Zhang X.Y."/>
            <person name="Comes H.P."/>
            <person name="Liu X.H."/>
            <person name="Li Y.G."/>
            <person name="Kettle C.J."/>
            <person name="Jalonen R."/>
            <person name="Gaisberger H."/>
            <person name="Ma Y.Z."/>
            <person name="Qiu Y.X."/>
        </authorList>
    </citation>
    <scope>NUCLEOTIDE SEQUENCE [LARGE SCALE GENOMIC DNA]</scope>
    <source>
        <strain evidence="3">Hangzhou</strain>
    </source>
</reference>
<feature type="region of interest" description="Disordered" evidence="1">
    <location>
        <begin position="134"/>
        <end position="164"/>
    </location>
</feature>
<dbReference type="EMBL" id="JBBPBK010000003">
    <property type="protein sequence ID" value="KAK9287698.1"/>
    <property type="molecule type" value="Genomic_DNA"/>
</dbReference>
<dbReference type="PANTHER" id="PTHR35096:SF14">
    <property type="match status" value="1"/>
</dbReference>
<accession>A0AAP0S0S9</accession>
<organism evidence="3 4">
    <name type="scientific">Liquidambar formosana</name>
    <name type="common">Formosan gum</name>
    <dbReference type="NCBI Taxonomy" id="63359"/>
    <lineage>
        <taxon>Eukaryota</taxon>
        <taxon>Viridiplantae</taxon>
        <taxon>Streptophyta</taxon>
        <taxon>Embryophyta</taxon>
        <taxon>Tracheophyta</taxon>
        <taxon>Spermatophyta</taxon>
        <taxon>Magnoliopsida</taxon>
        <taxon>eudicotyledons</taxon>
        <taxon>Gunneridae</taxon>
        <taxon>Pentapetalae</taxon>
        <taxon>Saxifragales</taxon>
        <taxon>Altingiaceae</taxon>
        <taxon>Liquidambar</taxon>
    </lineage>
</organism>
<dbReference type="InterPro" id="IPR056689">
    <property type="entry name" value="DUF7787"/>
</dbReference>
<dbReference type="Proteomes" id="UP001415857">
    <property type="component" value="Unassembled WGS sequence"/>
</dbReference>
<evidence type="ECO:0000313" key="4">
    <source>
        <dbReference type="Proteomes" id="UP001415857"/>
    </source>
</evidence>
<feature type="compositionally biased region" description="Basic residues" evidence="1">
    <location>
        <begin position="134"/>
        <end position="146"/>
    </location>
</feature>
<evidence type="ECO:0000259" key="2">
    <source>
        <dbReference type="Pfam" id="PF25042"/>
    </source>
</evidence>
<dbReference type="AlphaFoldDB" id="A0AAP0S0S9"/>
<feature type="region of interest" description="Disordered" evidence="1">
    <location>
        <begin position="174"/>
        <end position="193"/>
    </location>
</feature>
<dbReference type="PANTHER" id="PTHR35096">
    <property type="entry name" value="BNAA08G28570D PROTEIN"/>
    <property type="match status" value="1"/>
</dbReference>
<name>A0AAP0S0S9_LIQFO</name>
<evidence type="ECO:0000313" key="3">
    <source>
        <dbReference type="EMBL" id="KAK9287698.1"/>
    </source>
</evidence>
<feature type="domain" description="DUF7787" evidence="2">
    <location>
        <begin position="10"/>
        <end position="65"/>
    </location>
</feature>
<gene>
    <name evidence="3" type="ORF">L1049_016136</name>
</gene>
<feature type="compositionally biased region" description="Gly residues" evidence="1">
    <location>
        <begin position="154"/>
        <end position="163"/>
    </location>
</feature>